<dbReference type="Proteomes" id="UP001054945">
    <property type="component" value="Unassembled WGS sequence"/>
</dbReference>
<evidence type="ECO:0000313" key="1">
    <source>
        <dbReference type="EMBL" id="GIY08110.1"/>
    </source>
</evidence>
<gene>
    <name evidence="1" type="ORF">CEXT_761491</name>
</gene>
<sequence>MYQVGNTKLKTIKACIDKFLTTSRVNQPSSRKKPTCEEIVDEIRSLSVEAQQNQFALNPEYLPAKTHKFCYRDPGLNQQRLQLPKECDIQ</sequence>
<name>A0AAV4QG73_CAEEX</name>
<keyword evidence="2" id="KW-1185">Reference proteome</keyword>
<accession>A0AAV4QG73</accession>
<comment type="caution">
    <text evidence="1">The sequence shown here is derived from an EMBL/GenBank/DDBJ whole genome shotgun (WGS) entry which is preliminary data.</text>
</comment>
<protein>
    <submittedName>
        <fullName evidence="1">Uncharacterized protein</fullName>
    </submittedName>
</protein>
<dbReference type="AlphaFoldDB" id="A0AAV4QG73"/>
<organism evidence="1 2">
    <name type="scientific">Caerostris extrusa</name>
    <name type="common">Bark spider</name>
    <name type="synonym">Caerostris bankana</name>
    <dbReference type="NCBI Taxonomy" id="172846"/>
    <lineage>
        <taxon>Eukaryota</taxon>
        <taxon>Metazoa</taxon>
        <taxon>Ecdysozoa</taxon>
        <taxon>Arthropoda</taxon>
        <taxon>Chelicerata</taxon>
        <taxon>Arachnida</taxon>
        <taxon>Araneae</taxon>
        <taxon>Araneomorphae</taxon>
        <taxon>Entelegynae</taxon>
        <taxon>Araneoidea</taxon>
        <taxon>Araneidae</taxon>
        <taxon>Caerostris</taxon>
    </lineage>
</organism>
<dbReference type="EMBL" id="BPLR01006202">
    <property type="protein sequence ID" value="GIY08110.1"/>
    <property type="molecule type" value="Genomic_DNA"/>
</dbReference>
<evidence type="ECO:0000313" key="2">
    <source>
        <dbReference type="Proteomes" id="UP001054945"/>
    </source>
</evidence>
<reference evidence="1 2" key="1">
    <citation type="submission" date="2021-06" db="EMBL/GenBank/DDBJ databases">
        <title>Caerostris extrusa draft genome.</title>
        <authorList>
            <person name="Kono N."/>
            <person name="Arakawa K."/>
        </authorList>
    </citation>
    <scope>NUCLEOTIDE SEQUENCE [LARGE SCALE GENOMIC DNA]</scope>
</reference>
<proteinExistence type="predicted"/>